<dbReference type="PANTHER" id="PTHR45764:SF38">
    <property type="entry name" value="BZIP TRANSCRIPTION FACTOR 44"/>
    <property type="match status" value="1"/>
</dbReference>
<gene>
    <name evidence="8" type="ORF">RND81_05G108000</name>
</gene>
<comment type="subcellular location">
    <subcellularLocation>
        <location evidence="1">Nucleus</location>
    </subcellularLocation>
</comment>
<evidence type="ECO:0000259" key="7">
    <source>
        <dbReference type="PROSITE" id="PS50217"/>
    </source>
</evidence>
<dbReference type="CDD" id="cd14702">
    <property type="entry name" value="bZIP_plant_GBF1"/>
    <property type="match status" value="1"/>
</dbReference>
<sequence length="157" mass="17831">MATSSGTSSLQQISSSEGDIQMQTMDDKKRKRMQSNRESARRSRLRKQKHLDDLTAQVVNLTQVNAQILSNINTTTQQFLEIESQNSVLRVQMSELTHRLQSLNEINDAINNVNYNDDHNLGMNGGDEWFTIGQGHFGNPWNCVNQPIIASADMFQY</sequence>
<dbReference type="GO" id="GO:0003700">
    <property type="term" value="F:DNA-binding transcription factor activity"/>
    <property type="evidence" value="ECO:0007669"/>
    <property type="project" value="InterPro"/>
</dbReference>
<dbReference type="InterPro" id="IPR045314">
    <property type="entry name" value="bZIP_plant_GBF1"/>
</dbReference>
<dbReference type="PROSITE" id="PS50217">
    <property type="entry name" value="BZIP"/>
    <property type="match status" value="1"/>
</dbReference>
<dbReference type="PROSITE" id="PS00036">
    <property type="entry name" value="BZIP_BASIC"/>
    <property type="match status" value="1"/>
</dbReference>
<protein>
    <recommendedName>
        <fullName evidence="7">BZIP domain-containing protein</fullName>
    </recommendedName>
</protein>
<keyword evidence="9" id="KW-1185">Reference proteome</keyword>
<evidence type="ECO:0000256" key="3">
    <source>
        <dbReference type="ARBA" id="ARBA00023125"/>
    </source>
</evidence>
<dbReference type="GO" id="GO:0005634">
    <property type="term" value="C:nucleus"/>
    <property type="evidence" value="ECO:0007669"/>
    <property type="project" value="UniProtKB-SubCell"/>
</dbReference>
<evidence type="ECO:0000256" key="5">
    <source>
        <dbReference type="ARBA" id="ARBA00023242"/>
    </source>
</evidence>
<feature type="domain" description="BZIP" evidence="7">
    <location>
        <begin position="26"/>
        <end position="89"/>
    </location>
</feature>
<dbReference type="Pfam" id="PF00170">
    <property type="entry name" value="bZIP_1"/>
    <property type="match status" value="1"/>
</dbReference>
<reference evidence="8" key="1">
    <citation type="submission" date="2024-03" db="EMBL/GenBank/DDBJ databases">
        <title>WGS assembly of Saponaria officinalis var. Norfolk2.</title>
        <authorList>
            <person name="Jenkins J."/>
            <person name="Shu S."/>
            <person name="Grimwood J."/>
            <person name="Barry K."/>
            <person name="Goodstein D."/>
            <person name="Schmutz J."/>
            <person name="Leebens-Mack J."/>
            <person name="Osbourn A."/>
        </authorList>
    </citation>
    <scope>NUCLEOTIDE SEQUENCE [LARGE SCALE GENOMIC DNA]</scope>
    <source>
        <strain evidence="8">JIC</strain>
    </source>
</reference>
<dbReference type="InterPro" id="IPR004827">
    <property type="entry name" value="bZIP"/>
</dbReference>
<evidence type="ECO:0000313" key="8">
    <source>
        <dbReference type="EMBL" id="KAK9724913.1"/>
    </source>
</evidence>
<dbReference type="FunFam" id="1.20.5.170:FF:000020">
    <property type="entry name" value="BZIP transcription factor"/>
    <property type="match status" value="1"/>
</dbReference>
<organism evidence="8 9">
    <name type="scientific">Saponaria officinalis</name>
    <name type="common">Common soapwort</name>
    <name type="synonym">Lychnis saponaria</name>
    <dbReference type="NCBI Taxonomy" id="3572"/>
    <lineage>
        <taxon>Eukaryota</taxon>
        <taxon>Viridiplantae</taxon>
        <taxon>Streptophyta</taxon>
        <taxon>Embryophyta</taxon>
        <taxon>Tracheophyta</taxon>
        <taxon>Spermatophyta</taxon>
        <taxon>Magnoliopsida</taxon>
        <taxon>eudicotyledons</taxon>
        <taxon>Gunneridae</taxon>
        <taxon>Pentapetalae</taxon>
        <taxon>Caryophyllales</taxon>
        <taxon>Caryophyllaceae</taxon>
        <taxon>Caryophylleae</taxon>
        <taxon>Saponaria</taxon>
    </lineage>
</organism>
<evidence type="ECO:0000256" key="6">
    <source>
        <dbReference type="SAM" id="MobiDB-lite"/>
    </source>
</evidence>
<keyword evidence="5" id="KW-0539">Nucleus</keyword>
<keyword evidence="3" id="KW-0238">DNA-binding</keyword>
<feature type="region of interest" description="Disordered" evidence="6">
    <location>
        <begin position="1"/>
        <end position="49"/>
    </location>
</feature>
<dbReference type="PANTHER" id="PTHR45764">
    <property type="entry name" value="BZIP TRANSCRIPTION FACTOR 44"/>
    <property type="match status" value="1"/>
</dbReference>
<dbReference type="SMART" id="SM00338">
    <property type="entry name" value="BRLZ"/>
    <property type="match status" value="1"/>
</dbReference>
<comment type="caution">
    <text evidence="8">The sequence shown here is derived from an EMBL/GenBank/DDBJ whole genome shotgun (WGS) entry which is preliminary data.</text>
</comment>
<dbReference type="SUPFAM" id="SSF57959">
    <property type="entry name" value="Leucine zipper domain"/>
    <property type="match status" value="1"/>
</dbReference>
<dbReference type="Gene3D" id="1.20.5.170">
    <property type="match status" value="1"/>
</dbReference>
<accession>A0AAW1KW60</accession>
<name>A0AAW1KW60_SAPOF</name>
<proteinExistence type="predicted"/>
<dbReference type="Proteomes" id="UP001443914">
    <property type="component" value="Unassembled WGS sequence"/>
</dbReference>
<dbReference type="AlphaFoldDB" id="A0AAW1KW60"/>
<dbReference type="GO" id="GO:0046982">
    <property type="term" value="F:protein heterodimerization activity"/>
    <property type="evidence" value="ECO:0007669"/>
    <property type="project" value="UniProtKB-ARBA"/>
</dbReference>
<keyword evidence="2" id="KW-0805">Transcription regulation</keyword>
<dbReference type="EMBL" id="JBDFQZ010000005">
    <property type="protein sequence ID" value="KAK9724913.1"/>
    <property type="molecule type" value="Genomic_DNA"/>
</dbReference>
<evidence type="ECO:0000256" key="4">
    <source>
        <dbReference type="ARBA" id="ARBA00023163"/>
    </source>
</evidence>
<evidence type="ECO:0000313" key="9">
    <source>
        <dbReference type="Proteomes" id="UP001443914"/>
    </source>
</evidence>
<dbReference type="InterPro" id="IPR046347">
    <property type="entry name" value="bZIP_sf"/>
</dbReference>
<keyword evidence="4" id="KW-0804">Transcription</keyword>
<evidence type="ECO:0000256" key="2">
    <source>
        <dbReference type="ARBA" id="ARBA00023015"/>
    </source>
</evidence>
<dbReference type="GO" id="GO:0045893">
    <property type="term" value="P:positive regulation of DNA-templated transcription"/>
    <property type="evidence" value="ECO:0007669"/>
    <property type="project" value="TreeGrafter"/>
</dbReference>
<feature type="compositionally biased region" description="Low complexity" evidence="6">
    <location>
        <begin position="1"/>
        <end position="16"/>
    </location>
</feature>
<dbReference type="GO" id="GO:0000976">
    <property type="term" value="F:transcription cis-regulatory region binding"/>
    <property type="evidence" value="ECO:0007669"/>
    <property type="project" value="TreeGrafter"/>
</dbReference>
<evidence type="ECO:0000256" key="1">
    <source>
        <dbReference type="ARBA" id="ARBA00004123"/>
    </source>
</evidence>